<proteinExistence type="predicted"/>
<sequence length="79" mass="8463">MGDKSRDPIPKMEVSCMERSVPTIIISLGTMEGGRGRSVDGLISLTGTTNTANHKNIQPPFSAMNNALHGFSFSEDNVP</sequence>
<gene>
    <name evidence="1" type="ORF">HNY73_022296</name>
</gene>
<protein>
    <submittedName>
        <fullName evidence="1">Uncharacterized protein</fullName>
    </submittedName>
</protein>
<comment type="caution">
    <text evidence="1">The sequence shown here is derived from an EMBL/GenBank/DDBJ whole genome shotgun (WGS) entry which is preliminary data.</text>
</comment>
<dbReference type="Proteomes" id="UP000807504">
    <property type="component" value="Unassembled WGS sequence"/>
</dbReference>
<accession>A0A8T0E224</accession>
<keyword evidence="2" id="KW-1185">Reference proteome</keyword>
<evidence type="ECO:0000313" key="1">
    <source>
        <dbReference type="EMBL" id="KAF8764197.1"/>
    </source>
</evidence>
<reference evidence="1" key="2">
    <citation type="submission" date="2020-06" db="EMBL/GenBank/DDBJ databases">
        <authorList>
            <person name="Sheffer M."/>
        </authorList>
    </citation>
    <scope>NUCLEOTIDE SEQUENCE</scope>
</reference>
<dbReference type="AlphaFoldDB" id="A0A8T0E224"/>
<evidence type="ECO:0000313" key="2">
    <source>
        <dbReference type="Proteomes" id="UP000807504"/>
    </source>
</evidence>
<reference evidence="1" key="1">
    <citation type="journal article" date="2020" name="bioRxiv">
        <title>Chromosome-level reference genome of the European wasp spider Argiope bruennichi: a resource for studies on range expansion and evolutionary adaptation.</title>
        <authorList>
            <person name="Sheffer M.M."/>
            <person name="Hoppe A."/>
            <person name="Krehenwinkel H."/>
            <person name="Uhl G."/>
            <person name="Kuss A.W."/>
            <person name="Jensen L."/>
            <person name="Jensen C."/>
            <person name="Gillespie R.G."/>
            <person name="Hoff K.J."/>
            <person name="Prost S."/>
        </authorList>
    </citation>
    <scope>NUCLEOTIDE SEQUENCE</scope>
</reference>
<name>A0A8T0E224_ARGBR</name>
<organism evidence="1 2">
    <name type="scientific">Argiope bruennichi</name>
    <name type="common">Wasp spider</name>
    <name type="synonym">Aranea bruennichi</name>
    <dbReference type="NCBI Taxonomy" id="94029"/>
    <lineage>
        <taxon>Eukaryota</taxon>
        <taxon>Metazoa</taxon>
        <taxon>Ecdysozoa</taxon>
        <taxon>Arthropoda</taxon>
        <taxon>Chelicerata</taxon>
        <taxon>Arachnida</taxon>
        <taxon>Araneae</taxon>
        <taxon>Araneomorphae</taxon>
        <taxon>Entelegynae</taxon>
        <taxon>Araneoidea</taxon>
        <taxon>Araneidae</taxon>
        <taxon>Argiope</taxon>
    </lineage>
</organism>
<dbReference type="EMBL" id="JABXBU010002231">
    <property type="protein sequence ID" value="KAF8764197.1"/>
    <property type="molecule type" value="Genomic_DNA"/>
</dbReference>